<reference evidence="2 3" key="1">
    <citation type="submission" date="2018-07" db="EMBL/GenBank/DDBJ databases">
        <title>The genomes of Aspergillus section Nigri reveals drivers in fungal speciation.</title>
        <authorList>
            <consortium name="DOE Joint Genome Institute"/>
            <person name="Vesth T.C."/>
            <person name="Nybo J."/>
            <person name="Theobald S."/>
            <person name="Brandl J."/>
            <person name="Frisvad J.C."/>
            <person name="Nielsen K.F."/>
            <person name="Lyhne E.K."/>
            <person name="Kogle M.E."/>
            <person name="Kuo A."/>
            <person name="Riley R."/>
            <person name="Clum A."/>
            <person name="Nolan M."/>
            <person name="Lipzen A."/>
            <person name="Salamov A."/>
            <person name="Henrissat B."/>
            <person name="Wiebenga A."/>
            <person name="De vries R.P."/>
            <person name="Grigoriev I.V."/>
            <person name="Mortensen U.H."/>
            <person name="Andersen M.R."/>
            <person name="Baker S.E."/>
        </authorList>
    </citation>
    <scope>NUCLEOTIDE SEQUENCE [LARGE SCALE GENOMIC DNA]</scope>
    <source>
        <strain evidence="2 3">CBS 139.54b</strain>
    </source>
</reference>
<evidence type="ECO:0000313" key="2">
    <source>
        <dbReference type="EMBL" id="RDH27767.1"/>
    </source>
</evidence>
<keyword evidence="3" id="KW-1185">Reference proteome</keyword>
<proteinExistence type="predicted"/>
<dbReference type="RefSeq" id="XP_026620789.1">
    <property type="nucleotide sequence ID" value="XM_026768112.1"/>
</dbReference>
<dbReference type="GeneID" id="38136468"/>
<sequence>MSGEGGVMGMKMMLVMLVALLMTVVDEPVTSGFDRGQVVVVVEREWFDSGRFRVRGRGSEYTMNCNEDIT</sequence>
<feature type="chain" id="PRO_5017744623" evidence="1">
    <location>
        <begin position="33"/>
        <end position="70"/>
    </location>
</feature>
<keyword evidence="1" id="KW-0732">Signal</keyword>
<name>A0A3F3PLH7_9EURO</name>
<accession>A0A3F3PLH7</accession>
<dbReference type="Proteomes" id="UP000253729">
    <property type="component" value="Unassembled WGS sequence"/>
</dbReference>
<gene>
    <name evidence="2" type="ORF">BDQ94DRAFT_153255</name>
</gene>
<evidence type="ECO:0000256" key="1">
    <source>
        <dbReference type="SAM" id="SignalP"/>
    </source>
</evidence>
<dbReference type="AlphaFoldDB" id="A0A3F3PLH7"/>
<protein>
    <submittedName>
        <fullName evidence="2">Uncharacterized protein</fullName>
    </submittedName>
</protein>
<dbReference type="EMBL" id="KZ852084">
    <property type="protein sequence ID" value="RDH27767.1"/>
    <property type="molecule type" value="Genomic_DNA"/>
</dbReference>
<feature type="signal peptide" evidence="1">
    <location>
        <begin position="1"/>
        <end position="32"/>
    </location>
</feature>
<organism evidence="2 3">
    <name type="scientific">Aspergillus welwitschiae</name>
    <dbReference type="NCBI Taxonomy" id="1341132"/>
    <lineage>
        <taxon>Eukaryota</taxon>
        <taxon>Fungi</taxon>
        <taxon>Dikarya</taxon>
        <taxon>Ascomycota</taxon>
        <taxon>Pezizomycotina</taxon>
        <taxon>Eurotiomycetes</taxon>
        <taxon>Eurotiomycetidae</taxon>
        <taxon>Eurotiales</taxon>
        <taxon>Aspergillaceae</taxon>
        <taxon>Aspergillus</taxon>
        <taxon>Aspergillus subgen. Circumdati</taxon>
    </lineage>
</organism>
<evidence type="ECO:0000313" key="3">
    <source>
        <dbReference type="Proteomes" id="UP000253729"/>
    </source>
</evidence>